<dbReference type="AlphaFoldDB" id="A0A0D8XNJ8"/>
<evidence type="ECO:0000313" key="4">
    <source>
        <dbReference type="Proteomes" id="UP000053766"/>
    </source>
</evidence>
<evidence type="ECO:0000256" key="1">
    <source>
        <dbReference type="SAM" id="Phobius"/>
    </source>
</evidence>
<feature type="transmembrane region" description="Helical" evidence="1">
    <location>
        <begin position="37"/>
        <end position="56"/>
    </location>
</feature>
<evidence type="ECO:0000313" key="3">
    <source>
        <dbReference type="EMBL" id="KJH46193.1"/>
    </source>
</evidence>
<reference evidence="4" key="2">
    <citation type="journal article" date="2016" name="Sci. Rep.">
        <title>Dictyocaulus viviparus genome, variome and transcriptome elucidate lungworm biology and support future intervention.</title>
        <authorList>
            <person name="McNulty S.N."/>
            <person name="Strube C."/>
            <person name="Rosa B.A."/>
            <person name="Martin J.C."/>
            <person name="Tyagi R."/>
            <person name="Choi Y.J."/>
            <person name="Wang Q."/>
            <person name="Hallsworth Pepin K."/>
            <person name="Zhang X."/>
            <person name="Ozersky P."/>
            <person name="Wilson R.K."/>
            <person name="Sternberg P.W."/>
            <person name="Gasser R.B."/>
            <person name="Mitreva M."/>
        </authorList>
    </citation>
    <scope>NUCLEOTIDE SEQUENCE [LARGE SCALE GENOMIC DNA]</scope>
    <source>
        <strain evidence="4">HannoverDv2000</strain>
    </source>
</reference>
<dbReference type="InterPro" id="IPR006342">
    <property type="entry name" value="FkbM_mtfrase"/>
</dbReference>
<feature type="domain" description="Methyltransferase FkbM" evidence="2">
    <location>
        <begin position="114"/>
        <end position="283"/>
    </location>
</feature>
<keyword evidence="1" id="KW-0472">Membrane</keyword>
<keyword evidence="1" id="KW-0812">Transmembrane</keyword>
<proteinExistence type="predicted"/>
<gene>
    <name evidence="3" type="ORF">DICVIV_07754</name>
</gene>
<sequence length="324" mass="37686">MINYYCLGTSRNIVTVSKVVSNNDSLLDNEKRLQQNCLLLFYYIMIILYIAISSQFTRGDVSNMFNRNDFCIKSRTDGMNVEELWSKLTMIINQCSQRRFLKINGYRNHDEIKLHVTPNRNIILNSTNCTIVSLGIGGDVEAEKKMKRDMPECAFFGADPIKDPNQEMFEEVGVFYNIAIGGKNGTLEATVLELDKGYHIREVEHVDLATFLRSLIGRSLIDQLIIDVEWEEYDLLPYFLKSGDLENAKIIICQFNIEIHHPDYAQKAQFFEFFLELMDDNRYTPLAANTMLGHIRLYFLNHEQQECRRRYIAARRSMPTALRT</sequence>
<organism evidence="3 4">
    <name type="scientific">Dictyocaulus viviparus</name>
    <name type="common">Bovine lungworm</name>
    <dbReference type="NCBI Taxonomy" id="29172"/>
    <lineage>
        <taxon>Eukaryota</taxon>
        <taxon>Metazoa</taxon>
        <taxon>Ecdysozoa</taxon>
        <taxon>Nematoda</taxon>
        <taxon>Chromadorea</taxon>
        <taxon>Rhabditida</taxon>
        <taxon>Rhabditina</taxon>
        <taxon>Rhabditomorpha</taxon>
        <taxon>Strongyloidea</taxon>
        <taxon>Metastrongylidae</taxon>
        <taxon>Dictyocaulus</taxon>
    </lineage>
</organism>
<dbReference type="PANTHER" id="PTHR22989:SF10">
    <property type="entry name" value="METHYLTRANSFERASE FKBM DOMAIN-CONTAINING PROTEIN"/>
    <property type="match status" value="1"/>
</dbReference>
<protein>
    <recommendedName>
        <fullName evidence="2">Methyltransferase FkbM domain-containing protein</fullName>
    </recommendedName>
</protein>
<reference evidence="3 4" key="1">
    <citation type="submission" date="2013-11" db="EMBL/GenBank/DDBJ databases">
        <title>Draft genome of the bovine lungworm Dictyocaulus viviparus.</title>
        <authorList>
            <person name="Mitreva M."/>
        </authorList>
    </citation>
    <scope>NUCLEOTIDE SEQUENCE [LARGE SCALE GENOMIC DNA]</scope>
    <source>
        <strain evidence="3 4">HannoverDv2000</strain>
    </source>
</reference>
<dbReference type="OrthoDB" id="10006218at2759"/>
<accession>A0A0D8XNJ8</accession>
<dbReference type="EMBL" id="KN716365">
    <property type="protein sequence ID" value="KJH46193.1"/>
    <property type="molecule type" value="Genomic_DNA"/>
</dbReference>
<evidence type="ECO:0000259" key="2">
    <source>
        <dbReference type="Pfam" id="PF05050"/>
    </source>
</evidence>
<dbReference type="STRING" id="29172.A0A0D8XNJ8"/>
<dbReference type="PANTHER" id="PTHR22989">
    <property type="entry name" value="UNCHARACTERIZED DUF13 C.ELEGANS"/>
    <property type="match status" value="1"/>
</dbReference>
<name>A0A0D8XNJ8_DICVI</name>
<keyword evidence="4" id="KW-1185">Reference proteome</keyword>
<keyword evidence="1" id="KW-1133">Transmembrane helix</keyword>
<dbReference type="Proteomes" id="UP000053766">
    <property type="component" value="Unassembled WGS sequence"/>
</dbReference>
<dbReference type="Pfam" id="PF05050">
    <property type="entry name" value="Methyltransf_21"/>
    <property type="match status" value="1"/>
</dbReference>